<keyword evidence="6" id="KW-1003">Cell membrane</keyword>
<evidence type="ECO:0000259" key="25">
    <source>
        <dbReference type="PROSITE" id="PS50885"/>
    </source>
</evidence>
<dbReference type="PRINTS" id="PR00344">
    <property type="entry name" value="BCTRLSENSOR"/>
</dbReference>
<feature type="transmembrane region" description="Helical" evidence="23">
    <location>
        <begin position="127"/>
        <end position="149"/>
    </location>
</feature>
<evidence type="ECO:0000256" key="11">
    <source>
        <dbReference type="ARBA" id="ARBA00022777"/>
    </source>
</evidence>
<evidence type="ECO:0000259" key="24">
    <source>
        <dbReference type="PROSITE" id="PS50109"/>
    </source>
</evidence>
<keyword evidence="14" id="KW-0460">Magnesium</keyword>
<evidence type="ECO:0000256" key="15">
    <source>
        <dbReference type="ARBA" id="ARBA00022912"/>
    </source>
</evidence>
<dbReference type="InterPro" id="IPR036890">
    <property type="entry name" value="HATPase_C_sf"/>
</dbReference>
<dbReference type="EC" id="2.7.13.3" evidence="5"/>
<comment type="subcellular location">
    <subcellularLocation>
        <location evidence="4">Cell membrane</location>
        <topology evidence="4">Multi-pass membrane protein</topology>
    </subcellularLocation>
</comment>
<dbReference type="InterPro" id="IPR003594">
    <property type="entry name" value="HATPase_dom"/>
</dbReference>
<dbReference type="AlphaFoldDB" id="A0A7K0K102"/>
<comment type="catalytic activity">
    <reaction evidence="1">
        <text>ATP + protein L-histidine = ADP + protein N-phospho-L-histidine.</text>
        <dbReference type="EC" id="2.7.13.3"/>
    </reaction>
</comment>
<evidence type="ECO:0000256" key="16">
    <source>
        <dbReference type="ARBA" id="ARBA00022989"/>
    </source>
</evidence>
<dbReference type="PROSITE" id="PS50109">
    <property type="entry name" value="HIS_KIN"/>
    <property type="match status" value="1"/>
</dbReference>
<evidence type="ECO:0000256" key="7">
    <source>
        <dbReference type="ARBA" id="ARBA00022553"/>
    </source>
</evidence>
<dbReference type="SMART" id="SM00304">
    <property type="entry name" value="HAMP"/>
    <property type="match status" value="1"/>
</dbReference>
<evidence type="ECO:0000256" key="17">
    <source>
        <dbReference type="ARBA" id="ARBA00023012"/>
    </source>
</evidence>
<keyword evidence="7" id="KW-0597">Phosphoprotein</keyword>
<dbReference type="GO" id="GO:0005524">
    <property type="term" value="F:ATP binding"/>
    <property type="evidence" value="ECO:0007669"/>
    <property type="project" value="UniProtKB-KW"/>
</dbReference>
<comment type="cofactor">
    <cofactor evidence="2">
        <name>Mn(2+)</name>
        <dbReference type="ChEBI" id="CHEBI:29035"/>
    </cofactor>
</comment>
<dbReference type="CDD" id="cd00082">
    <property type="entry name" value="HisKA"/>
    <property type="match status" value="1"/>
</dbReference>
<keyword evidence="10" id="KW-0547">Nucleotide-binding</keyword>
<gene>
    <name evidence="26" type="ORF">FYJ63_02760</name>
</gene>
<comment type="cofactor">
    <cofactor evidence="3">
        <name>Mg(2+)</name>
        <dbReference type="ChEBI" id="CHEBI:18420"/>
    </cofactor>
</comment>
<keyword evidence="12" id="KW-0378">Hydrolase</keyword>
<feature type="domain" description="Histidine kinase" evidence="24">
    <location>
        <begin position="213"/>
        <end position="419"/>
    </location>
</feature>
<keyword evidence="23" id="KW-0472">Membrane</keyword>
<evidence type="ECO:0000313" key="26">
    <source>
        <dbReference type="EMBL" id="MST49177.1"/>
    </source>
</evidence>
<dbReference type="EMBL" id="VUMY01000004">
    <property type="protein sequence ID" value="MST49177.1"/>
    <property type="molecule type" value="Genomic_DNA"/>
</dbReference>
<keyword evidence="16 23" id="KW-1133">Transmembrane helix</keyword>
<comment type="caution">
    <text evidence="26">The sequence shown here is derived from an EMBL/GenBank/DDBJ whole genome shotgun (WGS) entry which is preliminary data.</text>
</comment>
<dbReference type="SMART" id="SM00387">
    <property type="entry name" value="HATPase_c"/>
    <property type="match status" value="1"/>
</dbReference>
<dbReference type="PROSITE" id="PS50885">
    <property type="entry name" value="HAMP"/>
    <property type="match status" value="1"/>
</dbReference>
<evidence type="ECO:0000256" key="4">
    <source>
        <dbReference type="ARBA" id="ARBA00004651"/>
    </source>
</evidence>
<keyword evidence="9 23" id="KW-0812">Transmembrane</keyword>
<evidence type="ECO:0000256" key="19">
    <source>
        <dbReference type="ARBA" id="ARBA00023026"/>
    </source>
</evidence>
<dbReference type="SUPFAM" id="SSF47384">
    <property type="entry name" value="Homodimeric domain of signal transducing histidine kinase"/>
    <property type="match status" value="1"/>
</dbReference>
<dbReference type="GO" id="GO:0005886">
    <property type="term" value="C:plasma membrane"/>
    <property type="evidence" value="ECO:0007669"/>
    <property type="project" value="UniProtKB-SubCell"/>
</dbReference>
<evidence type="ECO:0000256" key="22">
    <source>
        <dbReference type="ARBA" id="ARBA00041776"/>
    </source>
</evidence>
<evidence type="ECO:0000256" key="18">
    <source>
        <dbReference type="ARBA" id="ARBA00023016"/>
    </source>
</evidence>
<dbReference type="RefSeq" id="WP_154543589.1">
    <property type="nucleotide sequence ID" value="NZ_VUMY01000004.1"/>
</dbReference>
<dbReference type="Gene3D" id="1.10.287.130">
    <property type="match status" value="1"/>
</dbReference>
<dbReference type="Gene3D" id="6.10.340.10">
    <property type="match status" value="1"/>
</dbReference>
<evidence type="ECO:0000256" key="6">
    <source>
        <dbReference type="ARBA" id="ARBA00022475"/>
    </source>
</evidence>
<keyword evidence="20" id="KW-0464">Manganese</keyword>
<organism evidence="26 27">
    <name type="scientific">Mobiluncus porci</name>
    <dbReference type="NCBI Taxonomy" id="2652278"/>
    <lineage>
        <taxon>Bacteria</taxon>
        <taxon>Bacillati</taxon>
        <taxon>Actinomycetota</taxon>
        <taxon>Actinomycetes</taxon>
        <taxon>Actinomycetales</taxon>
        <taxon>Actinomycetaceae</taxon>
        <taxon>Mobiluncus</taxon>
    </lineage>
</organism>
<evidence type="ECO:0000256" key="5">
    <source>
        <dbReference type="ARBA" id="ARBA00012438"/>
    </source>
</evidence>
<dbReference type="Gene3D" id="3.30.565.10">
    <property type="entry name" value="Histidine kinase-like ATPase, C-terminal domain"/>
    <property type="match status" value="1"/>
</dbReference>
<dbReference type="InterPro" id="IPR004358">
    <property type="entry name" value="Sig_transdc_His_kin-like_C"/>
</dbReference>
<dbReference type="Pfam" id="PF02518">
    <property type="entry name" value="HATPase_c"/>
    <property type="match status" value="1"/>
</dbReference>
<dbReference type="Proteomes" id="UP000442535">
    <property type="component" value="Unassembled WGS sequence"/>
</dbReference>
<evidence type="ECO:0000313" key="27">
    <source>
        <dbReference type="Proteomes" id="UP000442535"/>
    </source>
</evidence>
<keyword evidence="18" id="KW-0346">Stress response</keyword>
<evidence type="ECO:0000256" key="20">
    <source>
        <dbReference type="ARBA" id="ARBA00023211"/>
    </source>
</evidence>
<accession>A0A7K0K102</accession>
<feature type="domain" description="HAMP" evidence="25">
    <location>
        <begin position="153"/>
        <end position="205"/>
    </location>
</feature>
<evidence type="ECO:0000256" key="2">
    <source>
        <dbReference type="ARBA" id="ARBA00001936"/>
    </source>
</evidence>
<keyword evidence="13" id="KW-0067">ATP-binding</keyword>
<dbReference type="SMART" id="SM00388">
    <property type="entry name" value="HisKA"/>
    <property type="match status" value="1"/>
</dbReference>
<dbReference type="GO" id="GO:0004721">
    <property type="term" value="F:phosphoprotein phosphatase activity"/>
    <property type="evidence" value="ECO:0007669"/>
    <property type="project" value="UniProtKB-KW"/>
</dbReference>
<dbReference type="InterPro" id="IPR003661">
    <property type="entry name" value="HisK_dim/P_dom"/>
</dbReference>
<evidence type="ECO:0000256" key="1">
    <source>
        <dbReference type="ARBA" id="ARBA00000085"/>
    </source>
</evidence>
<reference evidence="26 27" key="1">
    <citation type="submission" date="2019-08" db="EMBL/GenBank/DDBJ databases">
        <title>In-depth cultivation of the pig gut microbiome towards novel bacterial diversity and tailored functional studies.</title>
        <authorList>
            <person name="Wylensek D."/>
            <person name="Hitch T.C.A."/>
            <person name="Clavel T."/>
        </authorList>
    </citation>
    <scope>NUCLEOTIDE SEQUENCE [LARGE SCALE GENOMIC DNA]</scope>
    <source>
        <strain evidence="26 27">RF-GAM-744-WT-7</strain>
    </source>
</reference>
<evidence type="ECO:0000256" key="14">
    <source>
        <dbReference type="ARBA" id="ARBA00022842"/>
    </source>
</evidence>
<name>A0A7K0K102_9ACTO</name>
<keyword evidence="27" id="KW-1185">Reference proteome</keyword>
<proteinExistence type="predicted"/>
<dbReference type="SUPFAM" id="SSF55874">
    <property type="entry name" value="ATPase domain of HSP90 chaperone/DNA topoisomerase II/histidine kinase"/>
    <property type="match status" value="1"/>
</dbReference>
<keyword evidence="17" id="KW-0902">Two-component regulatory system</keyword>
<evidence type="ECO:0000256" key="13">
    <source>
        <dbReference type="ARBA" id="ARBA00022840"/>
    </source>
</evidence>
<dbReference type="InterPro" id="IPR003660">
    <property type="entry name" value="HAMP_dom"/>
</dbReference>
<evidence type="ECO:0000256" key="12">
    <source>
        <dbReference type="ARBA" id="ARBA00022801"/>
    </source>
</evidence>
<dbReference type="InterPro" id="IPR050980">
    <property type="entry name" value="2C_sensor_his_kinase"/>
</dbReference>
<keyword evidence="11 26" id="KW-0418">Kinase</keyword>
<evidence type="ECO:0000256" key="10">
    <source>
        <dbReference type="ARBA" id="ARBA00022741"/>
    </source>
</evidence>
<dbReference type="InterPro" id="IPR005467">
    <property type="entry name" value="His_kinase_dom"/>
</dbReference>
<evidence type="ECO:0000256" key="23">
    <source>
        <dbReference type="SAM" id="Phobius"/>
    </source>
</evidence>
<keyword evidence="15" id="KW-0904">Protein phosphatase</keyword>
<evidence type="ECO:0000256" key="21">
    <source>
        <dbReference type="ARBA" id="ARBA00040454"/>
    </source>
</evidence>
<evidence type="ECO:0000256" key="9">
    <source>
        <dbReference type="ARBA" id="ARBA00022692"/>
    </source>
</evidence>
<dbReference type="Pfam" id="PF00512">
    <property type="entry name" value="HisKA"/>
    <property type="match status" value="1"/>
</dbReference>
<dbReference type="PANTHER" id="PTHR44936">
    <property type="entry name" value="SENSOR PROTEIN CREC"/>
    <property type="match status" value="1"/>
</dbReference>
<evidence type="ECO:0000256" key="3">
    <source>
        <dbReference type="ARBA" id="ARBA00001946"/>
    </source>
</evidence>
<dbReference type="PANTHER" id="PTHR44936:SF9">
    <property type="entry name" value="SENSOR PROTEIN CREC"/>
    <property type="match status" value="1"/>
</dbReference>
<keyword evidence="8" id="KW-0808">Transferase</keyword>
<protein>
    <recommendedName>
        <fullName evidence="21">Signal transduction histidine-protein kinase/phosphatase MprB</fullName>
        <ecNumber evidence="5">2.7.13.3</ecNumber>
    </recommendedName>
    <alternativeName>
        <fullName evidence="22">Mycobacterial persistence regulator B</fullName>
    </alternativeName>
</protein>
<sequence>MRKQILLSTLGAVIVAVLLLGVPLCAFAVNQLWAAAHTDVDQSAKQYALAYDRTALAGKYVTDVTLAGWLWPGRGADSRIEVTTSDGRLLAYGKAPENARIISEVPTATGAKVRLLASSDSVQYRSAVFIMVALTGVAAAVLVGAFIAFRSSRRISAPLIYLSAQAQQLGSGGVRPRVNPSGIEEIDLVQDELVRASENLAGRLAAERQFASDVSHQLRTPLTALSMRVEEIQMISSEDEVRNEAGEALNQIERLAGVVEDLKRNSQHAGGGTTQAINVDEFLVHQQSEWEGPFKVADRPLVFRNETDRPALATPGSLGQVIATLLENSLKYGAGTTTVRAKMAGNKKGMFFEVSDEGEGVDDEIAPDIFKKGVSGHGSTGIGLALAKQLIEADGGKLELTVRRPPTFQVFVATVPASLDPNRVIPQGAIISVSRPKRRF</sequence>
<dbReference type="GO" id="GO:0000155">
    <property type="term" value="F:phosphorelay sensor kinase activity"/>
    <property type="evidence" value="ECO:0007669"/>
    <property type="project" value="InterPro"/>
</dbReference>
<keyword evidence="19" id="KW-0843">Virulence</keyword>
<evidence type="ECO:0000256" key="8">
    <source>
        <dbReference type="ARBA" id="ARBA00022679"/>
    </source>
</evidence>
<dbReference type="InterPro" id="IPR036097">
    <property type="entry name" value="HisK_dim/P_sf"/>
</dbReference>